<dbReference type="Proteomes" id="UP000242015">
    <property type="component" value="Unassembled WGS sequence"/>
</dbReference>
<dbReference type="SUPFAM" id="SSF52540">
    <property type="entry name" value="P-loop containing nucleoside triphosphate hydrolases"/>
    <property type="match status" value="1"/>
</dbReference>
<dbReference type="InterPro" id="IPR050763">
    <property type="entry name" value="ABC_transporter_ATP-binding"/>
</dbReference>
<protein>
    <recommendedName>
        <fullName evidence="5">ABC transporter domain-containing protein</fullName>
    </recommendedName>
</protein>
<organism evidence="6 7">
    <name type="scientific">Candidatus Marsarchaeota G2 archaeon BE_D</name>
    <dbReference type="NCBI Taxonomy" id="1978158"/>
    <lineage>
        <taxon>Archaea</taxon>
        <taxon>Candidatus Marsarchaeota</taxon>
        <taxon>Candidatus Marsarchaeota group 2</taxon>
    </lineage>
</organism>
<dbReference type="PANTHER" id="PTHR42711">
    <property type="entry name" value="ABC TRANSPORTER ATP-BINDING PROTEIN"/>
    <property type="match status" value="1"/>
</dbReference>
<keyword evidence="4" id="KW-0067">ATP-binding</keyword>
<evidence type="ECO:0000256" key="4">
    <source>
        <dbReference type="ARBA" id="ARBA00022840"/>
    </source>
</evidence>
<dbReference type="PANTHER" id="PTHR42711:SF5">
    <property type="entry name" value="ABC TRANSPORTER ATP-BINDING PROTEIN NATA"/>
    <property type="match status" value="1"/>
</dbReference>
<evidence type="ECO:0000256" key="3">
    <source>
        <dbReference type="ARBA" id="ARBA00022741"/>
    </source>
</evidence>
<name>A0A2R6C7L0_9ARCH</name>
<reference evidence="6 7" key="1">
    <citation type="submission" date="2017-04" db="EMBL/GenBank/DDBJ databases">
        <title>Novel microbial lineages endemic to geothermal iron-oxide mats fill important gaps in the evolutionary history of Archaea.</title>
        <authorList>
            <person name="Jay Z.J."/>
            <person name="Beam J.P."/>
            <person name="Dlakic M."/>
            <person name="Rusch D.B."/>
            <person name="Kozubal M.A."/>
            <person name="Inskeep W.P."/>
        </authorList>
    </citation>
    <scope>NUCLEOTIDE SEQUENCE [LARGE SCALE GENOMIC DNA]</scope>
    <source>
        <strain evidence="6">BE_D</strain>
    </source>
</reference>
<keyword evidence="3" id="KW-0547">Nucleotide-binding</keyword>
<comment type="caution">
    <text evidence="6">The sequence shown here is derived from an EMBL/GenBank/DDBJ whole genome shotgun (WGS) entry which is preliminary data.</text>
</comment>
<dbReference type="InterPro" id="IPR003593">
    <property type="entry name" value="AAA+_ATPase"/>
</dbReference>
<evidence type="ECO:0000256" key="2">
    <source>
        <dbReference type="ARBA" id="ARBA00022448"/>
    </source>
</evidence>
<dbReference type="AlphaFoldDB" id="A0A2R6C7L0"/>
<comment type="similarity">
    <text evidence="1">Belongs to the ABC transporter superfamily.</text>
</comment>
<gene>
    <name evidence="6" type="ORF">B9Q04_14475</name>
</gene>
<dbReference type="Pfam" id="PF00005">
    <property type="entry name" value="ABC_tran"/>
    <property type="match status" value="1"/>
</dbReference>
<evidence type="ECO:0000313" key="6">
    <source>
        <dbReference type="EMBL" id="PSO06746.1"/>
    </source>
</evidence>
<keyword evidence="2" id="KW-0813">Transport</keyword>
<dbReference type="InterPro" id="IPR003439">
    <property type="entry name" value="ABC_transporter-like_ATP-bd"/>
</dbReference>
<dbReference type="EMBL" id="NEXF01000410">
    <property type="protein sequence ID" value="PSO06746.1"/>
    <property type="molecule type" value="Genomic_DNA"/>
</dbReference>
<accession>A0A2R6C7L0</accession>
<evidence type="ECO:0000256" key="1">
    <source>
        <dbReference type="ARBA" id="ARBA00005417"/>
    </source>
</evidence>
<dbReference type="InterPro" id="IPR027417">
    <property type="entry name" value="P-loop_NTPase"/>
</dbReference>
<feature type="domain" description="ABC transporter" evidence="5">
    <location>
        <begin position="4"/>
        <end position="232"/>
    </location>
</feature>
<proteinExistence type="inferred from homology"/>
<dbReference type="SMART" id="SM00382">
    <property type="entry name" value="AAA"/>
    <property type="match status" value="1"/>
</dbReference>
<dbReference type="GO" id="GO:0005524">
    <property type="term" value="F:ATP binding"/>
    <property type="evidence" value="ECO:0007669"/>
    <property type="project" value="UniProtKB-KW"/>
</dbReference>
<sequence length="241" mass="26078">MDAVVANDLRKVFGEFTAVDGVSFKVEFGTTFALIGPNGAGKTTTLRMVSGLIRPTSGSITVLGGDPSVGGVRSKMSILPEDAGVYEKLTVYESIYYYGLLRGLSRSEAEMRTERLIRVLGLEDKHDEYGSKLSKGLKRKTLLGMCLVNDPQLLVLDEPTDGLDVRSAKNVRDILGKLAGDGKAIIVTSHNMSEIRSVADTIAIMDKGRIVVQGEAEKLLAEYGSDNLEELFLTLTTSEVE</sequence>
<dbReference type="GO" id="GO:0016887">
    <property type="term" value="F:ATP hydrolysis activity"/>
    <property type="evidence" value="ECO:0007669"/>
    <property type="project" value="InterPro"/>
</dbReference>
<dbReference type="PROSITE" id="PS50893">
    <property type="entry name" value="ABC_TRANSPORTER_2"/>
    <property type="match status" value="1"/>
</dbReference>
<evidence type="ECO:0000313" key="7">
    <source>
        <dbReference type="Proteomes" id="UP000242015"/>
    </source>
</evidence>
<dbReference type="Gene3D" id="3.40.50.300">
    <property type="entry name" value="P-loop containing nucleotide triphosphate hydrolases"/>
    <property type="match status" value="1"/>
</dbReference>
<dbReference type="CDD" id="cd03230">
    <property type="entry name" value="ABC_DR_subfamily_A"/>
    <property type="match status" value="1"/>
</dbReference>
<evidence type="ECO:0000259" key="5">
    <source>
        <dbReference type="PROSITE" id="PS50893"/>
    </source>
</evidence>